<dbReference type="Gene3D" id="3.30.420.40">
    <property type="match status" value="2"/>
</dbReference>
<accession>A0A1D7TVL6</accession>
<dbReference type="SUPFAM" id="SSF46785">
    <property type="entry name" value="Winged helix' DNA-binding domain"/>
    <property type="match status" value="1"/>
</dbReference>
<reference evidence="2 3" key="1">
    <citation type="journal article" date="2015" name="Antonie Van Leeuwenhoek">
        <title>Bosea vaviloviae sp. nov., a new species of slow-growing rhizobia isolated from nodules of the relict species Vavilovia formosa (Stev.) Fed.</title>
        <authorList>
            <person name="Safronova V.I."/>
            <person name="Kuznetsova I.G."/>
            <person name="Sazanova A.L."/>
            <person name="Kimeklis A.K."/>
            <person name="Belimov A.A."/>
            <person name="Andronov E.E."/>
            <person name="Pinaev A.G."/>
            <person name="Chizhevskaya E.P."/>
            <person name="Pukhaev A.R."/>
            <person name="Popov K.P."/>
            <person name="Willems A."/>
            <person name="Tikhonovich I.A."/>
        </authorList>
    </citation>
    <scope>NUCLEOTIDE SEQUENCE [LARGE SCALE GENOMIC DNA]</scope>
    <source>
        <strain evidence="2 3">Vaf18</strain>
    </source>
</reference>
<dbReference type="Gene3D" id="1.10.10.10">
    <property type="entry name" value="Winged helix-like DNA-binding domain superfamily/Winged helix DNA-binding domain"/>
    <property type="match status" value="1"/>
</dbReference>
<dbReference type="EMBL" id="CP017147">
    <property type="protein sequence ID" value="AOO79156.1"/>
    <property type="molecule type" value="Genomic_DNA"/>
</dbReference>
<dbReference type="KEGG" id="bvv:BHK69_00360"/>
<gene>
    <name evidence="2" type="ORF">BHK69_00360</name>
</gene>
<dbReference type="InterPro" id="IPR036390">
    <property type="entry name" value="WH_DNA-bd_sf"/>
</dbReference>
<dbReference type="AlphaFoldDB" id="A0A1D7TVL6"/>
<dbReference type="OrthoDB" id="9810372at2"/>
<dbReference type="PANTHER" id="PTHR18964">
    <property type="entry name" value="ROK (REPRESSOR, ORF, KINASE) FAMILY"/>
    <property type="match status" value="1"/>
</dbReference>
<sequence length="394" mass="42034">MALASLDESVFSNAHERDRARVYGLVATGLAQSRAEAGRLSGLRSTTVSRVVADLAARRLIVESVGETAGRGRPAGVLIANTRRIGGSVIHVVSQSLMGALVDLNGQIIAERGVAISPEADNEAMSRAMCGLAAELKEATPLGMAHAGTVVSLSGLLDLREKRWLMASRWPRMRNLDIQALLDRVAGPVEICRNLDAELRARVARDPGRFSGGTLLLHWGWGIGLAHAVDGEPLAPAGGPFGEIGHWRFSVLGERRCGCGNTACLETGAALWALLPVLRGHWPELDEDEADLGEQFSGRDLMRVPEIDAAARILARALANACRLLFPQRIIVSGPLVANARLWAHFDALFRAEGAMEGLAVPQLTSVRASQDHEIQGAAAPLLRRATEALLKGP</sequence>
<dbReference type="InterPro" id="IPR043129">
    <property type="entry name" value="ATPase_NBD"/>
</dbReference>
<dbReference type="STRING" id="1526658.BHK69_00360"/>
<dbReference type="InterPro" id="IPR036388">
    <property type="entry name" value="WH-like_DNA-bd_sf"/>
</dbReference>
<dbReference type="CDD" id="cd23763">
    <property type="entry name" value="ASKHA_ATPase_ROK"/>
    <property type="match status" value="1"/>
</dbReference>
<evidence type="ECO:0008006" key="4">
    <source>
        <dbReference type="Google" id="ProtNLM"/>
    </source>
</evidence>
<keyword evidence="3" id="KW-1185">Reference proteome</keyword>
<dbReference type="SUPFAM" id="SSF53067">
    <property type="entry name" value="Actin-like ATPase domain"/>
    <property type="match status" value="2"/>
</dbReference>
<proteinExistence type="inferred from homology"/>
<protein>
    <recommendedName>
        <fullName evidence="4">HTH marR-type domain-containing protein</fullName>
    </recommendedName>
</protein>
<comment type="similarity">
    <text evidence="1">Belongs to the ROK (NagC/XylR) family.</text>
</comment>
<dbReference type="Proteomes" id="UP000094969">
    <property type="component" value="Chromosome"/>
</dbReference>
<evidence type="ECO:0000313" key="3">
    <source>
        <dbReference type="Proteomes" id="UP000094969"/>
    </source>
</evidence>
<name>A0A1D7TVL6_9HYPH</name>
<evidence type="ECO:0000313" key="2">
    <source>
        <dbReference type="EMBL" id="AOO79156.1"/>
    </source>
</evidence>
<organism evidence="2 3">
    <name type="scientific">Bosea vaviloviae</name>
    <dbReference type="NCBI Taxonomy" id="1526658"/>
    <lineage>
        <taxon>Bacteria</taxon>
        <taxon>Pseudomonadati</taxon>
        <taxon>Pseudomonadota</taxon>
        <taxon>Alphaproteobacteria</taxon>
        <taxon>Hyphomicrobiales</taxon>
        <taxon>Boseaceae</taxon>
        <taxon>Bosea</taxon>
    </lineage>
</organism>
<dbReference type="RefSeq" id="WP_069688381.1">
    <property type="nucleotide sequence ID" value="NZ_CP017147.1"/>
</dbReference>
<evidence type="ECO:0000256" key="1">
    <source>
        <dbReference type="ARBA" id="ARBA00006479"/>
    </source>
</evidence>
<dbReference type="PANTHER" id="PTHR18964:SF149">
    <property type="entry name" value="BIFUNCTIONAL UDP-N-ACETYLGLUCOSAMINE 2-EPIMERASE_N-ACETYLMANNOSAMINE KINASE"/>
    <property type="match status" value="1"/>
</dbReference>
<dbReference type="InterPro" id="IPR000600">
    <property type="entry name" value="ROK"/>
</dbReference>
<dbReference type="Pfam" id="PF00480">
    <property type="entry name" value="ROK"/>
    <property type="match status" value="1"/>
</dbReference>